<evidence type="ECO:0000313" key="16">
    <source>
        <dbReference type="EMBL" id="CAI3976469.1"/>
    </source>
</evidence>
<evidence type="ECO:0000256" key="5">
    <source>
        <dbReference type="ARBA" id="ARBA00022826"/>
    </source>
</evidence>
<dbReference type="OrthoDB" id="415460at2759"/>
<keyword evidence="8" id="KW-0630">Potassium</keyword>
<evidence type="ECO:0000256" key="14">
    <source>
        <dbReference type="SAM" id="Phobius"/>
    </source>
</evidence>
<feature type="compositionally biased region" description="Polar residues" evidence="13">
    <location>
        <begin position="196"/>
        <end position="208"/>
    </location>
</feature>
<dbReference type="GO" id="GO:0005249">
    <property type="term" value="F:voltage-gated potassium channel activity"/>
    <property type="evidence" value="ECO:0007669"/>
    <property type="project" value="InterPro"/>
</dbReference>
<evidence type="ECO:0000259" key="15">
    <source>
        <dbReference type="PROSITE" id="PS50222"/>
    </source>
</evidence>
<evidence type="ECO:0000256" key="12">
    <source>
        <dbReference type="ARBA" id="ARBA00023303"/>
    </source>
</evidence>
<evidence type="ECO:0000313" key="18">
    <source>
        <dbReference type="Proteomes" id="UP001152797"/>
    </source>
</evidence>
<dbReference type="InterPro" id="IPR018247">
    <property type="entry name" value="EF_Hand_1_Ca_BS"/>
</dbReference>
<dbReference type="Proteomes" id="UP001152797">
    <property type="component" value="Unassembled WGS sequence"/>
</dbReference>
<feature type="region of interest" description="Disordered" evidence="13">
    <location>
        <begin position="1"/>
        <end position="46"/>
    </location>
</feature>
<dbReference type="Pfam" id="PF00520">
    <property type="entry name" value="Ion_trans"/>
    <property type="match status" value="1"/>
</dbReference>
<keyword evidence="11 14" id="KW-0472">Membrane</keyword>
<dbReference type="InterPro" id="IPR011992">
    <property type="entry name" value="EF-hand-dom_pair"/>
</dbReference>
<keyword evidence="7" id="KW-0851">Voltage-gated channel</keyword>
<sequence>MAKFLSSVVPMPDSDHPEAASGSHSERPPEPKALQGCRPQAPDSAGEVTSFSDIEFRLDLLSEQVDACLSEIHLLGARSSPANPKSVRSTICSTVRSATSLRLSSYRFRGSELSAIIDIMSEKPLPEAATSHQLGRLSTNSVPSRTGKGDGQRNLRQSIMTNATNTTNVTNATGMTFADARRDILDMNGEAGSGRSRPQATVRKSNLDPQIPRKRGMPVRSVDLKVAWKASSDGKAPAEDLPGDVANPMMRLVQRNRFEKIWELLEDPYTSRAAWFISLFLKVATVLSVLTPNLQVFEDRVLGPDCAAVIETTFDTLYLLEFGARILVCPFRRAFLLDPYNWPDLLSATGLFFRASIGFVIQTPPSTSVEESIQVLLLFVLPVVRFLKLLRYFESFRLLVDACSNSLQSVPVLIYTMTLILLITANGIYLAEERNNIPSLAHSYWLAVVTMTSVGFGDYTPKTAWGFIIVGVLTLISTLFLAMPVGILGQEFSNSWERRNYVILIARLRKCLLKLGIGAKDLRVLFEYIDVDGDGIISFFEFIQLIHQLRLGFAIENAVEIFNLFDDDRNAQIDYIEFLRHIFPHESQEDKERTREVMHKSELRVSAALERLSDAKSSSHEGSGHLKIVQKL</sequence>
<keyword evidence="5" id="KW-0631">Potassium channel</keyword>
<comment type="subcellular location">
    <subcellularLocation>
        <location evidence="1">Membrane</location>
        <topology evidence="1">Multi-pass membrane protein</topology>
    </subcellularLocation>
</comment>
<comment type="caution">
    <text evidence="16">The sequence shown here is derived from an EMBL/GenBank/DDBJ whole genome shotgun (WGS) entry which is preliminary data.</text>
</comment>
<evidence type="ECO:0000256" key="13">
    <source>
        <dbReference type="SAM" id="MobiDB-lite"/>
    </source>
</evidence>
<accession>A0A9P1BNB3</accession>
<evidence type="ECO:0000256" key="8">
    <source>
        <dbReference type="ARBA" id="ARBA00022958"/>
    </source>
</evidence>
<dbReference type="GO" id="GO:0005509">
    <property type="term" value="F:calcium ion binding"/>
    <property type="evidence" value="ECO:0007669"/>
    <property type="project" value="InterPro"/>
</dbReference>
<reference evidence="16" key="1">
    <citation type="submission" date="2022-10" db="EMBL/GenBank/DDBJ databases">
        <authorList>
            <person name="Chen Y."/>
            <person name="Dougan E. K."/>
            <person name="Chan C."/>
            <person name="Rhodes N."/>
            <person name="Thang M."/>
        </authorList>
    </citation>
    <scope>NUCLEOTIDE SEQUENCE</scope>
</reference>
<dbReference type="GO" id="GO:0001508">
    <property type="term" value="P:action potential"/>
    <property type="evidence" value="ECO:0007669"/>
    <property type="project" value="TreeGrafter"/>
</dbReference>
<feature type="compositionally biased region" description="Polar residues" evidence="13">
    <location>
        <begin position="130"/>
        <end position="144"/>
    </location>
</feature>
<dbReference type="InterPro" id="IPR002048">
    <property type="entry name" value="EF_hand_dom"/>
</dbReference>
<dbReference type="SUPFAM" id="SSF47473">
    <property type="entry name" value="EF-hand"/>
    <property type="match status" value="1"/>
</dbReference>
<dbReference type="PANTHER" id="PTHR11537:SF254">
    <property type="entry name" value="POTASSIUM VOLTAGE-GATED CHANNEL PROTEIN SHAB"/>
    <property type="match status" value="1"/>
</dbReference>
<dbReference type="PANTHER" id="PTHR11537">
    <property type="entry name" value="VOLTAGE-GATED POTASSIUM CHANNEL"/>
    <property type="match status" value="1"/>
</dbReference>
<dbReference type="CDD" id="cd00051">
    <property type="entry name" value="EFh"/>
    <property type="match status" value="1"/>
</dbReference>
<evidence type="ECO:0000256" key="7">
    <source>
        <dbReference type="ARBA" id="ARBA00022882"/>
    </source>
</evidence>
<dbReference type="PRINTS" id="PR00169">
    <property type="entry name" value="KCHANNEL"/>
</dbReference>
<evidence type="ECO:0000256" key="9">
    <source>
        <dbReference type="ARBA" id="ARBA00022989"/>
    </source>
</evidence>
<dbReference type="EMBL" id="CAMXCT010000273">
    <property type="protein sequence ID" value="CAI3976469.1"/>
    <property type="molecule type" value="Genomic_DNA"/>
</dbReference>
<dbReference type="PROSITE" id="PS50222">
    <property type="entry name" value="EF_HAND_2"/>
    <property type="match status" value="2"/>
</dbReference>
<organism evidence="16">
    <name type="scientific">Cladocopium goreaui</name>
    <dbReference type="NCBI Taxonomy" id="2562237"/>
    <lineage>
        <taxon>Eukaryota</taxon>
        <taxon>Sar</taxon>
        <taxon>Alveolata</taxon>
        <taxon>Dinophyceae</taxon>
        <taxon>Suessiales</taxon>
        <taxon>Symbiodiniaceae</taxon>
        <taxon>Cladocopium</taxon>
    </lineage>
</organism>
<evidence type="ECO:0000256" key="11">
    <source>
        <dbReference type="ARBA" id="ARBA00023136"/>
    </source>
</evidence>
<feature type="domain" description="EF-hand" evidence="15">
    <location>
        <begin position="553"/>
        <end position="588"/>
    </location>
</feature>
<dbReference type="InterPro" id="IPR027359">
    <property type="entry name" value="Volt_channel_dom_sf"/>
</dbReference>
<evidence type="ECO:0000256" key="1">
    <source>
        <dbReference type="ARBA" id="ARBA00004141"/>
    </source>
</evidence>
<keyword evidence="9 14" id="KW-1133">Transmembrane helix</keyword>
<dbReference type="Gene3D" id="1.20.120.350">
    <property type="entry name" value="Voltage-gated potassium channels. Chain C"/>
    <property type="match status" value="1"/>
</dbReference>
<feature type="transmembrane region" description="Helical" evidence="14">
    <location>
        <begin position="465"/>
        <end position="489"/>
    </location>
</feature>
<keyword evidence="10" id="KW-0406">Ion transport</keyword>
<dbReference type="GO" id="GO:0008076">
    <property type="term" value="C:voltage-gated potassium channel complex"/>
    <property type="evidence" value="ECO:0007669"/>
    <property type="project" value="InterPro"/>
</dbReference>
<dbReference type="AlphaFoldDB" id="A0A9P1BNB3"/>
<evidence type="ECO:0000256" key="3">
    <source>
        <dbReference type="ARBA" id="ARBA00022538"/>
    </source>
</evidence>
<evidence type="ECO:0000256" key="10">
    <source>
        <dbReference type="ARBA" id="ARBA00023065"/>
    </source>
</evidence>
<dbReference type="PROSITE" id="PS00018">
    <property type="entry name" value="EF_HAND_1"/>
    <property type="match status" value="1"/>
</dbReference>
<dbReference type="EMBL" id="CAMXCT020000273">
    <property type="protein sequence ID" value="CAL1129844.1"/>
    <property type="molecule type" value="Genomic_DNA"/>
</dbReference>
<evidence type="ECO:0000313" key="17">
    <source>
        <dbReference type="EMBL" id="CAL4763781.1"/>
    </source>
</evidence>
<evidence type="ECO:0000256" key="2">
    <source>
        <dbReference type="ARBA" id="ARBA00022448"/>
    </source>
</evidence>
<dbReference type="Gene3D" id="1.10.287.70">
    <property type="match status" value="1"/>
</dbReference>
<keyword evidence="12" id="KW-0407">Ion channel</keyword>
<dbReference type="Gene3D" id="1.10.238.10">
    <property type="entry name" value="EF-hand"/>
    <property type="match status" value="1"/>
</dbReference>
<keyword evidence="18" id="KW-1185">Reference proteome</keyword>
<evidence type="ECO:0000256" key="6">
    <source>
        <dbReference type="ARBA" id="ARBA00022837"/>
    </source>
</evidence>
<name>A0A9P1BNB3_9DINO</name>
<proteinExistence type="predicted"/>
<keyword evidence="3" id="KW-0633">Potassium transport</keyword>
<dbReference type="InterPro" id="IPR028325">
    <property type="entry name" value="VG_K_chnl"/>
</dbReference>
<keyword evidence="4 14" id="KW-0812">Transmembrane</keyword>
<dbReference type="SUPFAM" id="SSF81324">
    <property type="entry name" value="Voltage-gated potassium channels"/>
    <property type="match status" value="1"/>
</dbReference>
<dbReference type="SMART" id="SM00054">
    <property type="entry name" value="EFh"/>
    <property type="match status" value="2"/>
</dbReference>
<protein>
    <submittedName>
        <fullName evidence="17">Potassium voltage-gated channel subfamily A member 6</fullName>
    </submittedName>
</protein>
<keyword evidence="2" id="KW-0813">Transport</keyword>
<evidence type="ECO:0000256" key="4">
    <source>
        <dbReference type="ARBA" id="ARBA00022692"/>
    </source>
</evidence>
<dbReference type="EMBL" id="CAMXCT030000273">
    <property type="protein sequence ID" value="CAL4763781.1"/>
    <property type="molecule type" value="Genomic_DNA"/>
</dbReference>
<feature type="transmembrane region" description="Helical" evidence="14">
    <location>
        <begin position="413"/>
        <end position="431"/>
    </location>
</feature>
<keyword evidence="6" id="KW-0106">Calcium</keyword>
<gene>
    <name evidence="16" type="ORF">C1SCF055_LOCUS4685</name>
</gene>
<dbReference type="Pfam" id="PF13833">
    <property type="entry name" value="EF-hand_8"/>
    <property type="match status" value="1"/>
</dbReference>
<feature type="region of interest" description="Disordered" evidence="13">
    <location>
        <begin position="128"/>
        <end position="153"/>
    </location>
</feature>
<dbReference type="InterPro" id="IPR005821">
    <property type="entry name" value="Ion_trans_dom"/>
</dbReference>
<feature type="domain" description="EF-hand" evidence="15">
    <location>
        <begin position="517"/>
        <end position="552"/>
    </location>
</feature>
<feature type="transmembrane region" description="Helical" evidence="14">
    <location>
        <begin position="443"/>
        <end position="459"/>
    </location>
</feature>
<feature type="compositionally biased region" description="Basic and acidic residues" evidence="13">
    <location>
        <begin position="13"/>
        <end position="30"/>
    </location>
</feature>
<feature type="region of interest" description="Disordered" evidence="13">
    <location>
        <begin position="187"/>
        <end position="215"/>
    </location>
</feature>
<reference evidence="17 18" key="2">
    <citation type="submission" date="2024-05" db="EMBL/GenBank/DDBJ databases">
        <authorList>
            <person name="Chen Y."/>
            <person name="Shah S."/>
            <person name="Dougan E. K."/>
            <person name="Thang M."/>
            <person name="Chan C."/>
        </authorList>
    </citation>
    <scope>NUCLEOTIDE SEQUENCE [LARGE SCALE GENOMIC DNA]</scope>
</reference>